<keyword evidence="4" id="KW-1185">Reference proteome</keyword>
<keyword evidence="1" id="KW-0812">Transmembrane</keyword>
<keyword evidence="1" id="KW-0472">Membrane</keyword>
<comment type="caution">
    <text evidence="3">The sequence shown here is derived from an EMBL/GenBank/DDBJ whole genome shotgun (WGS) entry which is preliminary data.</text>
</comment>
<evidence type="ECO:0000313" key="4">
    <source>
        <dbReference type="Proteomes" id="UP000826271"/>
    </source>
</evidence>
<protein>
    <recommendedName>
        <fullName evidence="5">Transmembrane protein</fullName>
    </recommendedName>
</protein>
<proteinExistence type="predicted"/>
<dbReference type="Proteomes" id="UP000826271">
    <property type="component" value="Unassembled WGS sequence"/>
</dbReference>
<feature type="signal peptide" evidence="2">
    <location>
        <begin position="1"/>
        <end position="20"/>
    </location>
</feature>
<dbReference type="AlphaFoldDB" id="A0AAV6WPZ4"/>
<dbReference type="PANTHER" id="PTHR35107">
    <property type="entry name" value="EXPRESSED PROTEIN"/>
    <property type="match status" value="1"/>
</dbReference>
<dbReference type="PANTHER" id="PTHR35107:SF2">
    <property type="entry name" value="EXPRESSED PROTEIN"/>
    <property type="match status" value="1"/>
</dbReference>
<dbReference type="EMBL" id="WHWC01000013">
    <property type="protein sequence ID" value="KAG8370970.1"/>
    <property type="molecule type" value="Genomic_DNA"/>
</dbReference>
<gene>
    <name evidence="3" type="ORF">BUALT_Bualt13G0038600</name>
</gene>
<evidence type="ECO:0000313" key="3">
    <source>
        <dbReference type="EMBL" id="KAG8370970.1"/>
    </source>
</evidence>
<feature type="chain" id="PRO_5043327936" description="Transmembrane protein" evidence="2">
    <location>
        <begin position="21"/>
        <end position="186"/>
    </location>
</feature>
<evidence type="ECO:0000256" key="2">
    <source>
        <dbReference type="SAM" id="SignalP"/>
    </source>
</evidence>
<keyword evidence="1" id="KW-1133">Transmembrane helix</keyword>
<sequence length="186" mass="20361">MAASTLSLLLLVLLAATASARPCKTIFYFSAAATTTTTTSYYPHNSLPRNPIPNFRIQHRNPSYITLIFTTTQLPQHNPSLNFDSINTVNADPQSSSTIKQSDFPVDLNAPVSSSVRRRIGDILSVVGALLFGVGCGVLTGATLYFVWALFSLRRFELEEEEEDDVAAAKKLGYVEIPTKAKVVDY</sequence>
<evidence type="ECO:0008006" key="5">
    <source>
        <dbReference type="Google" id="ProtNLM"/>
    </source>
</evidence>
<accession>A0AAV6WPZ4</accession>
<reference evidence="3" key="1">
    <citation type="submission" date="2019-10" db="EMBL/GenBank/DDBJ databases">
        <authorList>
            <person name="Zhang R."/>
            <person name="Pan Y."/>
            <person name="Wang J."/>
            <person name="Ma R."/>
            <person name="Yu S."/>
        </authorList>
    </citation>
    <scope>NUCLEOTIDE SEQUENCE</scope>
    <source>
        <strain evidence="3">LA-IB0</strain>
        <tissue evidence="3">Leaf</tissue>
    </source>
</reference>
<organism evidence="3 4">
    <name type="scientific">Buddleja alternifolia</name>
    <dbReference type="NCBI Taxonomy" id="168488"/>
    <lineage>
        <taxon>Eukaryota</taxon>
        <taxon>Viridiplantae</taxon>
        <taxon>Streptophyta</taxon>
        <taxon>Embryophyta</taxon>
        <taxon>Tracheophyta</taxon>
        <taxon>Spermatophyta</taxon>
        <taxon>Magnoliopsida</taxon>
        <taxon>eudicotyledons</taxon>
        <taxon>Gunneridae</taxon>
        <taxon>Pentapetalae</taxon>
        <taxon>asterids</taxon>
        <taxon>lamiids</taxon>
        <taxon>Lamiales</taxon>
        <taxon>Scrophulariaceae</taxon>
        <taxon>Buddlejeae</taxon>
        <taxon>Buddleja</taxon>
    </lineage>
</organism>
<feature type="transmembrane region" description="Helical" evidence="1">
    <location>
        <begin position="123"/>
        <end position="148"/>
    </location>
</feature>
<evidence type="ECO:0000256" key="1">
    <source>
        <dbReference type="SAM" id="Phobius"/>
    </source>
</evidence>
<name>A0AAV6WPZ4_9LAMI</name>
<keyword evidence="2" id="KW-0732">Signal</keyword>